<evidence type="ECO:0000313" key="3">
    <source>
        <dbReference type="Proteomes" id="UP000241690"/>
    </source>
</evidence>
<dbReference type="Proteomes" id="UP000241690">
    <property type="component" value="Unassembled WGS sequence"/>
</dbReference>
<feature type="transmembrane region" description="Helical" evidence="1">
    <location>
        <begin position="36"/>
        <end position="54"/>
    </location>
</feature>
<protein>
    <submittedName>
        <fullName evidence="2">Uncharacterized protein</fullName>
    </submittedName>
</protein>
<dbReference type="RefSeq" id="XP_024780701.1">
    <property type="nucleotide sequence ID" value="XM_024918273.1"/>
</dbReference>
<keyword evidence="1" id="KW-0812">Transmembrane</keyword>
<name>A0A2T4AVD0_TRIHA</name>
<gene>
    <name evidence="2" type="ORF">M431DRAFT_503192</name>
</gene>
<sequence>MSARSTPAVSTPVFHEHEALSANPALLGRCPARHSLFLLLLSTYPLTIAYRYTFP</sequence>
<reference evidence="2 3" key="1">
    <citation type="submission" date="2016-07" db="EMBL/GenBank/DDBJ databases">
        <title>Multiple horizontal gene transfer events from other fungi enriched the ability of initially mycotrophic Trichoderma (Ascomycota) to feed on dead plant biomass.</title>
        <authorList>
            <consortium name="DOE Joint Genome Institute"/>
            <person name="Aerts A."/>
            <person name="Atanasova L."/>
            <person name="Chenthamara K."/>
            <person name="Zhang J."/>
            <person name="Grujic M."/>
            <person name="Henrissat B."/>
            <person name="Kuo A."/>
            <person name="Salamov A."/>
            <person name="Lipzen A."/>
            <person name="Labutti K."/>
            <person name="Barry K."/>
            <person name="Miao Y."/>
            <person name="Rahimi M.J."/>
            <person name="Shen Q."/>
            <person name="Grigoriev I.V."/>
            <person name="Kubicek C.P."/>
            <person name="Druzhinina I.S."/>
        </authorList>
    </citation>
    <scope>NUCLEOTIDE SEQUENCE [LARGE SCALE GENOMIC DNA]</scope>
    <source>
        <strain evidence="2 3">CBS 226.95</strain>
    </source>
</reference>
<proteinExistence type="predicted"/>
<evidence type="ECO:0000313" key="2">
    <source>
        <dbReference type="EMBL" id="PTB61024.1"/>
    </source>
</evidence>
<keyword evidence="3" id="KW-1185">Reference proteome</keyword>
<evidence type="ECO:0000256" key="1">
    <source>
        <dbReference type="SAM" id="Phobius"/>
    </source>
</evidence>
<dbReference type="EMBL" id="KZ679675">
    <property type="protein sequence ID" value="PTB61024.1"/>
    <property type="molecule type" value="Genomic_DNA"/>
</dbReference>
<dbReference type="GeneID" id="36626842"/>
<organism evidence="2 3">
    <name type="scientific">Trichoderma harzianum CBS 226.95</name>
    <dbReference type="NCBI Taxonomy" id="983964"/>
    <lineage>
        <taxon>Eukaryota</taxon>
        <taxon>Fungi</taxon>
        <taxon>Dikarya</taxon>
        <taxon>Ascomycota</taxon>
        <taxon>Pezizomycotina</taxon>
        <taxon>Sordariomycetes</taxon>
        <taxon>Hypocreomycetidae</taxon>
        <taxon>Hypocreales</taxon>
        <taxon>Hypocreaceae</taxon>
        <taxon>Trichoderma</taxon>
    </lineage>
</organism>
<accession>A0A2T4AVD0</accession>
<dbReference type="AlphaFoldDB" id="A0A2T4AVD0"/>
<keyword evidence="1" id="KW-1133">Transmembrane helix</keyword>
<keyword evidence="1" id="KW-0472">Membrane</keyword>